<evidence type="ECO:0000313" key="3">
    <source>
        <dbReference type="Proteomes" id="UP000297245"/>
    </source>
</evidence>
<reference evidence="2 3" key="1">
    <citation type="journal article" date="2019" name="Nat. Ecol. Evol.">
        <title>Megaphylogeny resolves global patterns of mushroom evolution.</title>
        <authorList>
            <person name="Varga T."/>
            <person name="Krizsan K."/>
            <person name="Foldi C."/>
            <person name="Dima B."/>
            <person name="Sanchez-Garcia M."/>
            <person name="Sanchez-Ramirez S."/>
            <person name="Szollosi G.J."/>
            <person name="Szarkandi J.G."/>
            <person name="Papp V."/>
            <person name="Albert L."/>
            <person name="Andreopoulos W."/>
            <person name="Angelini C."/>
            <person name="Antonin V."/>
            <person name="Barry K.W."/>
            <person name="Bougher N.L."/>
            <person name="Buchanan P."/>
            <person name="Buyck B."/>
            <person name="Bense V."/>
            <person name="Catcheside P."/>
            <person name="Chovatia M."/>
            <person name="Cooper J."/>
            <person name="Damon W."/>
            <person name="Desjardin D."/>
            <person name="Finy P."/>
            <person name="Geml J."/>
            <person name="Haridas S."/>
            <person name="Hughes K."/>
            <person name="Justo A."/>
            <person name="Karasinski D."/>
            <person name="Kautmanova I."/>
            <person name="Kiss B."/>
            <person name="Kocsube S."/>
            <person name="Kotiranta H."/>
            <person name="LaButti K.M."/>
            <person name="Lechner B.E."/>
            <person name="Liimatainen K."/>
            <person name="Lipzen A."/>
            <person name="Lukacs Z."/>
            <person name="Mihaltcheva S."/>
            <person name="Morgado L.N."/>
            <person name="Niskanen T."/>
            <person name="Noordeloos M.E."/>
            <person name="Ohm R.A."/>
            <person name="Ortiz-Santana B."/>
            <person name="Ovrebo C."/>
            <person name="Racz N."/>
            <person name="Riley R."/>
            <person name="Savchenko A."/>
            <person name="Shiryaev A."/>
            <person name="Soop K."/>
            <person name="Spirin V."/>
            <person name="Szebenyi C."/>
            <person name="Tomsovsky M."/>
            <person name="Tulloss R.E."/>
            <person name="Uehling J."/>
            <person name="Grigoriev I.V."/>
            <person name="Vagvolgyi C."/>
            <person name="Papp T."/>
            <person name="Martin F.M."/>
            <person name="Miettinen O."/>
            <person name="Hibbett D.S."/>
            <person name="Nagy L.G."/>
        </authorList>
    </citation>
    <scope>NUCLEOTIDE SEQUENCE [LARGE SCALE GENOMIC DNA]</scope>
    <source>
        <strain evidence="2 3">CBS 962.96</strain>
    </source>
</reference>
<keyword evidence="1" id="KW-0175">Coiled coil</keyword>
<evidence type="ECO:0000313" key="2">
    <source>
        <dbReference type="EMBL" id="THU95880.1"/>
    </source>
</evidence>
<dbReference type="Proteomes" id="UP000297245">
    <property type="component" value="Unassembled WGS sequence"/>
</dbReference>
<sequence length="251" mass="29887">MSSLGEKQHCILVMLQTLFEHVPDKWTVGFLYDIACQVEQSCWKWGFLSEYMDRIVWGVSVFHAYSHEWACQLIYHPRKCKGFGLCDGETCEWCWHYYHVRLYTLDSQFHFNNQQVLLNAGTWLRRKLRQCETCQRAAREELDKVEQPTSILWEQWANQVKSQTKPLPHEAMAEDNLDKVKGQLQKAHQRLAQQEKSLGILERQQLRHLEASPFLTKRMNARLCARKFELDHLERSYWKKRSGNSEFLSLH</sequence>
<evidence type="ECO:0000256" key="1">
    <source>
        <dbReference type="SAM" id="Coils"/>
    </source>
</evidence>
<dbReference type="AlphaFoldDB" id="A0A4S8M1T2"/>
<dbReference type="PANTHER" id="PTHR33096:SF1">
    <property type="entry name" value="CXC1-LIKE CYSTEINE CLUSTER ASSOCIATED WITH KDZ TRANSPOSASES DOMAIN-CONTAINING PROTEIN"/>
    <property type="match status" value="1"/>
</dbReference>
<keyword evidence="3" id="KW-1185">Reference proteome</keyword>
<feature type="coiled-coil region" evidence="1">
    <location>
        <begin position="170"/>
        <end position="204"/>
    </location>
</feature>
<protein>
    <submittedName>
        <fullName evidence="2">Uncharacterized protein</fullName>
    </submittedName>
</protein>
<gene>
    <name evidence="2" type="ORF">K435DRAFT_819588</name>
</gene>
<proteinExistence type="predicted"/>
<dbReference type="InterPro" id="IPR040521">
    <property type="entry name" value="KDZ"/>
</dbReference>
<dbReference type="PANTHER" id="PTHR33096">
    <property type="entry name" value="CXC2 DOMAIN-CONTAINING PROTEIN"/>
    <property type="match status" value="1"/>
</dbReference>
<dbReference type="EMBL" id="ML179189">
    <property type="protein sequence ID" value="THU95880.1"/>
    <property type="molecule type" value="Genomic_DNA"/>
</dbReference>
<dbReference type="Pfam" id="PF18758">
    <property type="entry name" value="KDZ"/>
    <property type="match status" value="1"/>
</dbReference>
<name>A0A4S8M1T2_DENBC</name>
<dbReference type="OrthoDB" id="3364670at2759"/>
<organism evidence="2 3">
    <name type="scientific">Dendrothele bispora (strain CBS 962.96)</name>
    <dbReference type="NCBI Taxonomy" id="1314807"/>
    <lineage>
        <taxon>Eukaryota</taxon>
        <taxon>Fungi</taxon>
        <taxon>Dikarya</taxon>
        <taxon>Basidiomycota</taxon>
        <taxon>Agaricomycotina</taxon>
        <taxon>Agaricomycetes</taxon>
        <taxon>Agaricomycetidae</taxon>
        <taxon>Agaricales</taxon>
        <taxon>Agaricales incertae sedis</taxon>
        <taxon>Dendrothele</taxon>
    </lineage>
</organism>
<accession>A0A4S8M1T2</accession>